<feature type="domain" description="HTH hxlR-type" evidence="1">
    <location>
        <begin position="16"/>
        <end position="69"/>
    </location>
</feature>
<organism evidence="2 3">
    <name type="scientific">Dietzia timorensis</name>
    <dbReference type="NCBI Taxonomy" id="499555"/>
    <lineage>
        <taxon>Bacteria</taxon>
        <taxon>Bacillati</taxon>
        <taxon>Actinomycetota</taxon>
        <taxon>Actinomycetes</taxon>
        <taxon>Mycobacteriales</taxon>
        <taxon>Dietziaceae</taxon>
        <taxon>Dietzia</taxon>
    </lineage>
</organism>
<reference evidence="2 3" key="1">
    <citation type="submission" date="2016-06" db="EMBL/GenBank/DDBJ databases">
        <title>Complete genome sequence of a saline-alkali tolerant type strain Dietzia timorensis ID05-A0528T.</title>
        <authorList>
            <person name="Wu X."/>
        </authorList>
    </citation>
    <scope>NUCLEOTIDE SEQUENCE [LARGE SCALE GENOMIC DNA]</scope>
    <source>
        <strain evidence="2 3">ID05-A0528</strain>
    </source>
</reference>
<dbReference type="EMBL" id="CP015961">
    <property type="protein sequence ID" value="ANI94080.1"/>
    <property type="molecule type" value="Genomic_DNA"/>
</dbReference>
<protein>
    <recommendedName>
        <fullName evidence="1">HTH hxlR-type domain-containing protein</fullName>
    </recommendedName>
</protein>
<keyword evidence="3" id="KW-1185">Reference proteome</keyword>
<dbReference type="SUPFAM" id="SSF46785">
    <property type="entry name" value="Winged helix' DNA-binding domain"/>
    <property type="match status" value="1"/>
</dbReference>
<dbReference type="InterPro" id="IPR036388">
    <property type="entry name" value="WH-like_DNA-bd_sf"/>
</dbReference>
<dbReference type="InterPro" id="IPR036390">
    <property type="entry name" value="WH_DNA-bd_sf"/>
</dbReference>
<dbReference type="Pfam" id="PF01638">
    <property type="entry name" value="HxlR"/>
    <property type="match status" value="1"/>
</dbReference>
<dbReference type="KEGG" id="dtm:BJL86_3321"/>
<dbReference type="InterPro" id="IPR002577">
    <property type="entry name" value="HTH_HxlR"/>
</dbReference>
<dbReference type="AlphaFoldDB" id="A0A173LRS1"/>
<dbReference type="Proteomes" id="UP000186104">
    <property type="component" value="Chromosome"/>
</dbReference>
<dbReference type="Gene3D" id="1.10.10.10">
    <property type="entry name" value="Winged helix-like DNA-binding domain superfamily/Winged helix DNA-binding domain"/>
    <property type="match status" value="1"/>
</dbReference>
<evidence type="ECO:0000313" key="3">
    <source>
        <dbReference type="Proteomes" id="UP000186104"/>
    </source>
</evidence>
<sequence>MLEHRTFRSLLTGSQEGISPSTLSNRLRSLENLGLIERAPVPIGHQGRYTLTEDGVALVPLLFELARAGSFLDPSTEATAPGVEDLYGDSEGIAAFTESIRAREEALRNTPIGPGTD</sequence>
<evidence type="ECO:0000313" key="2">
    <source>
        <dbReference type="EMBL" id="ANI94080.1"/>
    </source>
</evidence>
<name>A0A173LRS1_9ACTN</name>
<proteinExistence type="predicted"/>
<dbReference type="STRING" id="499555.BJL86_3321"/>
<evidence type="ECO:0000259" key="1">
    <source>
        <dbReference type="Pfam" id="PF01638"/>
    </source>
</evidence>
<gene>
    <name evidence="2" type="ORF">BJL86_3321</name>
</gene>
<accession>A0A173LRS1</accession>